<organism evidence="1">
    <name type="scientific">Haemonchus placei</name>
    <name type="common">Barber's pole worm</name>
    <dbReference type="NCBI Taxonomy" id="6290"/>
    <lineage>
        <taxon>Eukaryota</taxon>
        <taxon>Metazoa</taxon>
        <taxon>Ecdysozoa</taxon>
        <taxon>Nematoda</taxon>
        <taxon>Chromadorea</taxon>
        <taxon>Rhabditida</taxon>
        <taxon>Rhabditina</taxon>
        <taxon>Rhabditomorpha</taxon>
        <taxon>Strongyloidea</taxon>
        <taxon>Trichostrongylidae</taxon>
        <taxon>Haemonchus</taxon>
    </lineage>
</organism>
<proteinExistence type="predicted"/>
<name>A0A0N4W923_HAEPC</name>
<dbReference type="WBParaSite" id="HPLM_0000676001-mRNA-1">
    <property type="protein sequence ID" value="HPLM_0000676001-mRNA-1"/>
    <property type="gene ID" value="HPLM_0000676001"/>
</dbReference>
<reference evidence="1" key="1">
    <citation type="submission" date="2017-02" db="UniProtKB">
        <authorList>
            <consortium name="WormBaseParasite"/>
        </authorList>
    </citation>
    <scope>IDENTIFICATION</scope>
</reference>
<sequence>LLIDNIASTIVVCLFCQSSKPVVHKLVSWTDLEGRCQTYFTIIIFCKIQVEMKSLLEA</sequence>
<accession>A0A0N4W923</accession>
<evidence type="ECO:0000313" key="1">
    <source>
        <dbReference type="WBParaSite" id="HPLM_0000676001-mRNA-1"/>
    </source>
</evidence>
<protein>
    <submittedName>
        <fullName evidence="1">Ovule protein</fullName>
    </submittedName>
</protein>
<dbReference type="AlphaFoldDB" id="A0A0N4W923"/>